<dbReference type="InterPro" id="IPR021847">
    <property type="entry name" value="DUF3443"/>
</dbReference>
<dbReference type="AlphaFoldDB" id="A0A7I8BMB0"/>
<name>A0A7I8BMB0_9BURK</name>
<feature type="chain" id="PRO_5029769552" description="Lipoprotein" evidence="2">
    <location>
        <begin position="23"/>
        <end position="479"/>
    </location>
</feature>
<feature type="compositionally biased region" description="Basic and acidic residues" evidence="1">
    <location>
        <begin position="92"/>
        <end position="106"/>
    </location>
</feature>
<feature type="signal peptide" evidence="2">
    <location>
        <begin position="1"/>
        <end position="22"/>
    </location>
</feature>
<accession>A0A7I8BMB0</accession>
<dbReference type="EMBL" id="AP023174">
    <property type="protein sequence ID" value="BCF89379.1"/>
    <property type="molecule type" value="Genomic_DNA"/>
</dbReference>
<keyword evidence="4" id="KW-1185">Reference proteome</keyword>
<gene>
    <name evidence="3" type="ORF">PPGU16_24460</name>
</gene>
<proteinExistence type="predicted"/>
<evidence type="ECO:0000313" key="3">
    <source>
        <dbReference type="EMBL" id="BCF89379.1"/>
    </source>
</evidence>
<protein>
    <recommendedName>
        <fullName evidence="5">Lipoprotein</fullName>
    </recommendedName>
</protein>
<keyword evidence="2" id="KW-0732">Signal</keyword>
<dbReference type="Proteomes" id="UP000510888">
    <property type="component" value="Chromosome 1"/>
</dbReference>
<dbReference type="PROSITE" id="PS51257">
    <property type="entry name" value="PROKAR_LIPOPROTEIN"/>
    <property type="match status" value="1"/>
</dbReference>
<evidence type="ECO:0008006" key="5">
    <source>
        <dbReference type="Google" id="ProtNLM"/>
    </source>
</evidence>
<feature type="region of interest" description="Disordered" evidence="1">
    <location>
        <begin position="26"/>
        <end position="114"/>
    </location>
</feature>
<organism evidence="3 4">
    <name type="scientific">Paraburkholderia largidicola</name>
    <dbReference type="NCBI Taxonomy" id="3014751"/>
    <lineage>
        <taxon>Bacteria</taxon>
        <taxon>Pseudomonadati</taxon>
        <taxon>Pseudomonadota</taxon>
        <taxon>Betaproteobacteria</taxon>
        <taxon>Burkholderiales</taxon>
        <taxon>Burkholderiaceae</taxon>
        <taxon>Paraburkholderia</taxon>
    </lineage>
</organism>
<feature type="compositionally biased region" description="Low complexity" evidence="1">
    <location>
        <begin position="44"/>
        <end position="63"/>
    </location>
</feature>
<dbReference type="Pfam" id="PF11925">
    <property type="entry name" value="DUF3443"/>
    <property type="match status" value="1"/>
</dbReference>
<sequence>MKRLLSDRSLFAVLIAASVALTACGGGGGGGGETSDSPPVNHVAPARPASAPSAASPDTAADPPRTPSVPSGNEPGSGTGISGNDQNPTGKNDGDKHDGNKTDDKPPPTPVAVNSVPIVIDNGVGRVVNMPYVSVTFCVPGTQAESQCATVDHMLLDTGSVGVRVMSTALGAALASNLPAQTGAANDKAGNAPLAECATFASGYTWGAIRRADISMGGETANAIPIQLLGDNANPTTPSECVARGSAAMNTVEALGANGIVGIGHLASDYPDAADRVLSPLYYYCPTSSSCTPARVPHDKQTANPIAAFATDNNGTIVRLPTLPPLGRASVTGELIFGIGTRANNALPSWPTFLAVSDRGAFTSSYKDRSMTSIIDSGSNALFFPDATLPVLAGWYAPAAVQNLGATMMSNTGNVQSTIAFSIANAQNLFGLGYAAHDNLGAPASGMFIWGLPFFYGRNVYTALSGVQAGTQMGPYVAF</sequence>
<dbReference type="KEGG" id="plad:PPGU16_24460"/>
<evidence type="ECO:0000256" key="1">
    <source>
        <dbReference type="SAM" id="MobiDB-lite"/>
    </source>
</evidence>
<reference evidence="3 4" key="1">
    <citation type="journal article" date="2020" name="Genes (Basel)">
        <title>Genomic Comparison of Insect Gut Symbionts from Divergent Burkholderia Subclades.</title>
        <authorList>
            <person name="Takeshita K."/>
            <person name="Kikuchi Y."/>
        </authorList>
    </citation>
    <scope>NUCLEOTIDE SEQUENCE [LARGE SCALE GENOMIC DNA]</scope>
    <source>
        <strain evidence="3 4">PGU16</strain>
    </source>
</reference>
<evidence type="ECO:0000256" key="2">
    <source>
        <dbReference type="SAM" id="SignalP"/>
    </source>
</evidence>
<dbReference type="RefSeq" id="WP_180720249.1">
    <property type="nucleotide sequence ID" value="NZ_AP023174.1"/>
</dbReference>
<evidence type="ECO:0000313" key="4">
    <source>
        <dbReference type="Proteomes" id="UP000510888"/>
    </source>
</evidence>